<dbReference type="HOGENOM" id="CLU_2240773_0_0_1"/>
<feature type="region of interest" description="Disordered" evidence="1">
    <location>
        <begin position="1"/>
        <end position="88"/>
    </location>
</feature>
<accession>A0A0D9YF05</accession>
<proteinExistence type="predicted"/>
<dbReference type="EnsemblPlants" id="OGLUM01G35140.1">
    <property type="protein sequence ID" value="OGLUM01G35140.1"/>
    <property type="gene ID" value="OGLUM01G35140"/>
</dbReference>
<organism evidence="2">
    <name type="scientific">Oryza glumipatula</name>
    <dbReference type="NCBI Taxonomy" id="40148"/>
    <lineage>
        <taxon>Eukaryota</taxon>
        <taxon>Viridiplantae</taxon>
        <taxon>Streptophyta</taxon>
        <taxon>Embryophyta</taxon>
        <taxon>Tracheophyta</taxon>
        <taxon>Spermatophyta</taxon>
        <taxon>Magnoliopsida</taxon>
        <taxon>Liliopsida</taxon>
        <taxon>Poales</taxon>
        <taxon>Poaceae</taxon>
        <taxon>BOP clade</taxon>
        <taxon>Oryzoideae</taxon>
        <taxon>Oryzeae</taxon>
        <taxon>Oryzinae</taxon>
        <taxon>Oryza</taxon>
    </lineage>
</organism>
<evidence type="ECO:0000313" key="2">
    <source>
        <dbReference type="EnsemblPlants" id="OGLUM01G35140.1"/>
    </source>
</evidence>
<keyword evidence="3" id="KW-1185">Reference proteome</keyword>
<evidence type="ECO:0000256" key="1">
    <source>
        <dbReference type="SAM" id="MobiDB-lite"/>
    </source>
</evidence>
<evidence type="ECO:0000313" key="3">
    <source>
        <dbReference type="Proteomes" id="UP000026961"/>
    </source>
</evidence>
<sequence>MYLQIPGVPDSARGGANRRGGGRRWDAQGNHGHHLGDATAARDRCGCGGGWVRRRRSPGTRHTGEAAKPRPTTGSRSTGGARRSTHEGDRWLGWVVEVGLGTAWG</sequence>
<dbReference type="Proteomes" id="UP000026961">
    <property type="component" value="Chromosome 1"/>
</dbReference>
<reference evidence="2" key="1">
    <citation type="submission" date="2013-08" db="EMBL/GenBank/DDBJ databases">
        <title>Oryza genome evolution.</title>
        <authorList>
            <person name="Wing R.A."/>
            <person name="Panaud O."/>
            <person name="Oliveira A.C."/>
        </authorList>
    </citation>
    <scope>NUCLEOTIDE SEQUENCE</scope>
</reference>
<reference evidence="2" key="3">
    <citation type="submission" date="2018-05" db="EMBL/GenBank/DDBJ databases">
        <title>OgluRS3 (Oryza glumaepatula Reference Sequence Version 3).</title>
        <authorList>
            <person name="Zhang J."/>
            <person name="Kudrna D."/>
            <person name="Lee S."/>
            <person name="Talag J."/>
            <person name="Welchert J."/>
            <person name="Wing R.A."/>
        </authorList>
    </citation>
    <scope>NUCLEOTIDE SEQUENCE [LARGE SCALE GENOMIC DNA]</scope>
</reference>
<dbReference type="AlphaFoldDB" id="A0A0D9YF05"/>
<protein>
    <submittedName>
        <fullName evidence="2">Uncharacterized protein</fullName>
    </submittedName>
</protein>
<dbReference type="Gramene" id="OGLUM01G35140.1">
    <property type="protein sequence ID" value="OGLUM01G35140.1"/>
    <property type="gene ID" value="OGLUM01G35140"/>
</dbReference>
<feature type="compositionally biased region" description="Basic and acidic residues" evidence="1">
    <location>
        <begin position="34"/>
        <end position="45"/>
    </location>
</feature>
<reference evidence="2" key="2">
    <citation type="submission" date="2015-04" db="UniProtKB">
        <authorList>
            <consortium name="EnsemblPlants"/>
        </authorList>
    </citation>
    <scope>IDENTIFICATION</scope>
</reference>
<name>A0A0D9YF05_9ORYZ</name>